<sequence>MSDSVFPTPSAAPVLLALDTATERLHIALVAGEAVHAQDLPGGAQASATLLPACQALLDAAGLRWADVDAIAFGSGPGAFTGLRTACSVTQGLALGLDCPVIVLDTLMAVAEDARQRACAADPQACPPGQTLWVLQDARMDELYVAAFTWNGQSWQATEGPALWPLSEPLRRWAEAAPGTVRLCGNALRQCAQALAGLPEALCLPDGAQAVPSGAALAALATQAWRAGRRVDAALALPRYVRDKVAQTTAERAAAAQA</sequence>
<dbReference type="GO" id="GO:0005829">
    <property type="term" value="C:cytosol"/>
    <property type="evidence" value="ECO:0007669"/>
    <property type="project" value="TreeGrafter"/>
</dbReference>
<reference evidence="2 3" key="1">
    <citation type="submission" date="2019-03" db="EMBL/GenBank/DDBJ databases">
        <title>Genomic Encyclopedia of Type Strains, Phase IV (KMG-IV): sequencing the most valuable type-strain genomes for metagenomic binning, comparative biology and taxonomic classification.</title>
        <authorList>
            <person name="Goeker M."/>
        </authorList>
    </citation>
    <scope>NUCLEOTIDE SEQUENCE [LARGE SCALE GENOMIC DNA]</scope>
    <source>
        <strain evidence="2 3">DSM 11901</strain>
    </source>
</reference>
<name>A0A4R6R761_9BURK</name>
<dbReference type="Gene3D" id="3.30.420.40">
    <property type="match status" value="2"/>
</dbReference>
<dbReference type="InterPro" id="IPR022496">
    <property type="entry name" value="T6A_TsaB"/>
</dbReference>
<evidence type="ECO:0000313" key="3">
    <source>
        <dbReference type="Proteomes" id="UP000294593"/>
    </source>
</evidence>
<gene>
    <name evidence="2" type="ORF">EV672_107160</name>
</gene>
<proteinExistence type="predicted"/>
<dbReference type="AlphaFoldDB" id="A0A4R6R761"/>
<dbReference type="InterPro" id="IPR000905">
    <property type="entry name" value="Gcp-like_dom"/>
</dbReference>
<dbReference type="EMBL" id="SNXW01000007">
    <property type="protein sequence ID" value="TDP81729.1"/>
    <property type="molecule type" value="Genomic_DNA"/>
</dbReference>
<dbReference type="PANTHER" id="PTHR11735:SF11">
    <property type="entry name" value="TRNA THREONYLCARBAMOYLADENOSINE BIOSYNTHESIS PROTEIN TSAB"/>
    <property type="match status" value="1"/>
</dbReference>
<dbReference type="RefSeq" id="WP_133609909.1">
    <property type="nucleotide sequence ID" value="NZ_SNXW01000007.1"/>
</dbReference>
<dbReference type="OrthoDB" id="9809995at2"/>
<evidence type="ECO:0000313" key="2">
    <source>
        <dbReference type="EMBL" id="TDP81729.1"/>
    </source>
</evidence>
<keyword evidence="3" id="KW-1185">Reference proteome</keyword>
<organism evidence="2 3">
    <name type="scientific">Aquabacterium commune</name>
    <dbReference type="NCBI Taxonomy" id="70586"/>
    <lineage>
        <taxon>Bacteria</taxon>
        <taxon>Pseudomonadati</taxon>
        <taxon>Pseudomonadota</taxon>
        <taxon>Betaproteobacteria</taxon>
        <taxon>Burkholderiales</taxon>
        <taxon>Aquabacterium</taxon>
    </lineage>
</organism>
<protein>
    <submittedName>
        <fullName evidence="2">tRNA threonylcarbamoyladenosine biosynthesis protein TsaB</fullName>
    </submittedName>
</protein>
<feature type="domain" description="Gcp-like" evidence="1">
    <location>
        <begin position="47"/>
        <end position="178"/>
    </location>
</feature>
<accession>A0A4R6R761</accession>
<dbReference type="SUPFAM" id="SSF53067">
    <property type="entry name" value="Actin-like ATPase domain"/>
    <property type="match status" value="2"/>
</dbReference>
<dbReference type="InterPro" id="IPR043129">
    <property type="entry name" value="ATPase_NBD"/>
</dbReference>
<dbReference type="GO" id="GO:0002949">
    <property type="term" value="P:tRNA threonylcarbamoyladenosine modification"/>
    <property type="evidence" value="ECO:0007669"/>
    <property type="project" value="InterPro"/>
</dbReference>
<dbReference type="Proteomes" id="UP000294593">
    <property type="component" value="Unassembled WGS sequence"/>
</dbReference>
<comment type="caution">
    <text evidence="2">The sequence shown here is derived from an EMBL/GenBank/DDBJ whole genome shotgun (WGS) entry which is preliminary data.</text>
</comment>
<dbReference type="PANTHER" id="PTHR11735">
    <property type="entry name" value="TRNA N6-ADENOSINE THREONYLCARBAMOYLTRANSFERASE"/>
    <property type="match status" value="1"/>
</dbReference>
<dbReference type="NCBIfam" id="TIGR03725">
    <property type="entry name" value="T6A_YeaZ"/>
    <property type="match status" value="1"/>
</dbReference>
<evidence type="ECO:0000259" key="1">
    <source>
        <dbReference type="Pfam" id="PF00814"/>
    </source>
</evidence>
<dbReference type="Pfam" id="PF00814">
    <property type="entry name" value="TsaD"/>
    <property type="match status" value="1"/>
</dbReference>